<feature type="compositionally biased region" description="Pro residues" evidence="1">
    <location>
        <begin position="840"/>
        <end position="852"/>
    </location>
</feature>
<dbReference type="GO" id="GO:0005934">
    <property type="term" value="C:cellular bud tip"/>
    <property type="evidence" value="ECO:0007669"/>
    <property type="project" value="TreeGrafter"/>
</dbReference>
<feature type="compositionally biased region" description="Basic and acidic residues" evidence="1">
    <location>
        <begin position="630"/>
        <end position="661"/>
    </location>
</feature>
<proteinExistence type="predicted"/>
<dbReference type="InterPro" id="IPR037508">
    <property type="entry name" value="Msb1/Mug8"/>
</dbReference>
<feature type="compositionally biased region" description="Polar residues" evidence="1">
    <location>
        <begin position="886"/>
        <end position="899"/>
    </location>
</feature>
<dbReference type="Proteomes" id="UP000449547">
    <property type="component" value="Unassembled WGS sequence"/>
</dbReference>
<feature type="compositionally biased region" description="Pro residues" evidence="1">
    <location>
        <begin position="917"/>
        <end position="927"/>
    </location>
</feature>
<dbReference type="Pfam" id="PF08101">
    <property type="entry name" value="Msb1-Mug8_dom"/>
    <property type="match status" value="1"/>
</dbReference>
<feature type="compositionally biased region" description="Basic and acidic residues" evidence="1">
    <location>
        <begin position="853"/>
        <end position="865"/>
    </location>
</feature>
<dbReference type="CDD" id="cd04401">
    <property type="entry name" value="RhoGAP_fMSB1"/>
    <property type="match status" value="1"/>
</dbReference>
<feature type="compositionally biased region" description="Basic and acidic residues" evidence="1">
    <location>
        <begin position="590"/>
        <end position="601"/>
    </location>
</feature>
<feature type="compositionally biased region" description="Low complexity" evidence="1">
    <location>
        <begin position="744"/>
        <end position="757"/>
    </location>
</feature>
<organism evidence="3 4">
    <name type="scientific">Diutina rugosa</name>
    <name type="common">Yeast</name>
    <name type="synonym">Candida rugosa</name>
    <dbReference type="NCBI Taxonomy" id="5481"/>
    <lineage>
        <taxon>Eukaryota</taxon>
        <taxon>Fungi</taxon>
        <taxon>Dikarya</taxon>
        <taxon>Ascomycota</taxon>
        <taxon>Saccharomycotina</taxon>
        <taxon>Pichiomycetes</taxon>
        <taxon>Debaryomycetaceae</taxon>
        <taxon>Diutina</taxon>
    </lineage>
</organism>
<comment type="caution">
    <text evidence="3">The sequence shown here is derived from an EMBL/GenBank/DDBJ whole genome shotgun (WGS) entry which is preliminary data.</text>
</comment>
<feature type="region of interest" description="Disordered" evidence="1">
    <location>
        <begin position="547"/>
        <end position="971"/>
    </location>
</feature>
<evidence type="ECO:0000313" key="4">
    <source>
        <dbReference type="Proteomes" id="UP000449547"/>
    </source>
</evidence>
<feature type="region of interest" description="Disordered" evidence="1">
    <location>
        <begin position="1"/>
        <end position="20"/>
    </location>
</feature>
<feature type="compositionally biased region" description="Basic and acidic residues" evidence="1">
    <location>
        <begin position="680"/>
        <end position="693"/>
    </location>
</feature>
<sequence length="1121" mass="126730">MAHNQSVELPPLPRAPPSGAIPASQFTRKRLKVLLHQITGELKSRGTKTPHIFLPFRSRIDDSKLDSFLRKCFPDGEVAGENDIIAAVRKADEFTLICALKYLWCRLPNAEVIGWDVYLEYRRKEKDAGYPKDAFLTIMPKCLSSPAHASIVYDFLDLLIGIASNSQYNYLSGRKIAKMSSLWAFNAPSSAAASESAFYDATVTREYNFIQGLEVWKTTSDALFHLLLSFLRAMLPDNDMDTLKLPKTLQSLLITNSYPPAMTDSIKSMITIPCVLIKSTKVSSNPYELISKVRHTLSFEKKNSFLSIENYTILKNIFQKGSTSEIISTLTEESRRVLTRITKDPIQSKYQLYPGWTSQVPETDPDIPLYSQITIHDVTLQDYYIWTWLSTLGSDQTSRMKSLFGRSLVVEAGLKGFQKWLIISEETMTTDEYLSIFKTKPPKEEPRQQQQQVQDKNDSRRQPSRSRVSKKYIQSKEVPPLPDTAPAIPQPKTQSMSPELEAVRMAIEDYDFMSENEDISSDYKTYLQSLSDFNEDDVASSVENKSYFSRQSPSATTQRPQNASSSSVDDKPSAPVVSNGGKLSPPKSRPVKDTSSRDYPHKQATPYNDLYEDFNEPQKSHKPQRLPSEPFERYQIDPPKPREDTRRPIKPVEEIRELMERDVEEQQQQLTEQQLLQEQRQLHEQRHLHEQRQRQSPSRRPPPQGIAQNDHYDNNQHKQWRRPPDLAPPPQQASPFPTSKPGSPQLQPQPRQKQQSPDTHMDLFSHAQKRSSFIEMAPQKSDERRPHRRPAPNGLGEYEQMYPSGQAPMANDLKARHRAVVEKDELPPLPEKPRHHRPPPQDYDPNRPPTPPEKPHDEPQPESKRPTQVPYVEKIPAPVLSPPRQPQQRTGSPKDSQAKQAGGYRQVTPISGKNAHPPKPIRAPQPKKPSTANYQAFAKPQVAPMAIPQPKSKSSAAAGSHPYGTPPKGQQFTYGFGGMPQYYYGQQPGYPPQMGHPMQMGMPGMPGMPGMSMPQGMPGMPRGYAPPYGYPQGMMPQQRYYMPPHGHHPGSHHHAAAQVAQAYNQPPQGYGEPVAPPPQQQQRQHPSSHDAMMAQLPQAGKHNKNQAADKAQIRAALNDMA</sequence>
<dbReference type="GO" id="GO:0005935">
    <property type="term" value="C:cellular bud neck"/>
    <property type="evidence" value="ECO:0007669"/>
    <property type="project" value="TreeGrafter"/>
</dbReference>
<feature type="region of interest" description="Disordered" evidence="1">
    <location>
        <begin position="1065"/>
        <end position="1121"/>
    </location>
</feature>
<dbReference type="PANTHER" id="PTHR28093:SF1">
    <property type="entry name" value="MORPHOGENESIS-RELATED PROTEIN MSB1"/>
    <property type="match status" value="1"/>
</dbReference>
<evidence type="ECO:0000259" key="2">
    <source>
        <dbReference type="Pfam" id="PF08101"/>
    </source>
</evidence>
<dbReference type="OrthoDB" id="3362494at2759"/>
<feature type="compositionally biased region" description="Polar residues" evidence="1">
    <location>
        <begin position="733"/>
        <end position="742"/>
    </location>
</feature>
<dbReference type="RefSeq" id="XP_034014488.1">
    <property type="nucleotide sequence ID" value="XM_034159112.1"/>
</dbReference>
<reference evidence="3 4" key="1">
    <citation type="submission" date="2019-07" db="EMBL/GenBank/DDBJ databases">
        <title>Genome assembly of two rare yeast pathogens: Diutina rugosa and Trichomonascus ciferrii.</title>
        <authorList>
            <person name="Mixao V."/>
            <person name="Saus E."/>
            <person name="Hansen A."/>
            <person name="Lass-Flor C."/>
            <person name="Gabaldon T."/>
        </authorList>
    </citation>
    <scope>NUCLEOTIDE SEQUENCE [LARGE SCALE GENOMIC DNA]</scope>
    <source>
        <strain evidence="3 4">CBS 613</strain>
    </source>
</reference>
<feature type="compositionally biased region" description="Low complexity" evidence="1">
    <location>
        <begin position="666"/>
        <end position="679"/>
    </location>
</feature>
<protein>
    <recommendedName>
        <fullName evidence="2">Meiotically up-regulated protein Msb1/Mug8 domain-containing protein</fullName>
    </recommendedName>
</protein>
<name>A0A642UX37_DIURU</name>
<gene>
    <name evidence="3" type="ORF">DIURU_000821</name>
</gene>
<dbReference type="OMA" id="QAPMAND"/>
<dbReference type="EMBL" id="SWFT01000027">
    <property type="protein sequence ID" value="KAA8907137.1"/>
    <property type="molecule type" value="Genomic_DNA"/>
</dbReference>
<dbReference type="AlphaFoldDB" id="A0A642UX37"/>
<feature type="region of interest" description="Disordered" evidence="1">
    <location>
        <begin position="439"/>
        <end position="497"/>
    </location>
</feature>
<evidence type="ECO:0000313" key="3">
    <source>
        <dbReference type="EMBL" id="KAA8907137.1"/>
    </source>
</evidence>
<dbReference type="PANTHER" id="PTHR28093">
    <property type="entry name" value="MORPHOGENESIS-RELATED PROTEIN MSB1"/>
    <property type="match status" value="1"/>
</dbReference>
<accession>A0A642UX37</accession>
<feature type="compositionally biased region" description="Polar residues" evidence="1">
    <location>
        <begin position="547"/>
        <end position="567"/>
    </location>
</feature>
<dbReference type="VEuPathDB" id="FungiDB:DIURU_000821"/>
<evidence type="ECO:0000256" key="1">
    <source>
        <dbReference type="SAM" id="MobiDB-lite"/>
    </source>
</evidence>
<dbReference type="GeneID" id="54779474"/>
<keyword evidence="4" id="KW-1185">Reference proteome</keyword>
<feature type="domain" description="Meiotically up-regulated protein Msb1/Mug8" evidence="2">
    <location>
        <begin position="25"/>
        <end position="425"/>
    </location>
</feature>
<dbReference type="InterPro" id="IPR012965">
    <property type="entry name" value="Msb1/Mug8_dom"/>
</dbReference>